<proteinExistence type="predicted"/>
<evidence type="ECO:0000313" key="2">
    <source>
        <dbReference type="EMBL" id="MDT0343282.1"/>
    </source>
</evidence>
<dbReference type="RefSeq" id="WP_311704413.1">
    <property type="nucleotide sequence ID" value="NZ_JAVREL010000005.1"/>
</dbReference>
<keyword evidence="3" id="KW-1185">Reference proteome</keyword>
<dbReference type="CDD" id="cd00093">
    <property type="entry name" value="HTH_XRE"/>
    <property type="match status" value="1"/>
</dbReference>
<protein>
    <submittedName>
        <fullName evidence="2">Helix-turn-helix transcriptional regulator</fullName>
    </submittedName>
</protein>
<accession>A0ABU2MNT2</accession>
<dbReference type="Proteomes" id="UP001183246">
    <property type="component" value="Unassembled WGS sequence"/>
</dbReference>
<reference evidence="3" key="1">
    <citation type="submission" date="2023-07" db="EMBL/GenBank/DDBJ databases">
        <title>30 novel species of actinomycetes from the DSMZ collection.</title>
        <authorList>
            <person name="Nouioui I."/>
        </authorList>
    </citation>
    <scope>NUCLEOTIDE SEQUENCE [LARGE SCALE GENOMIC DNA]</scope>
    <source>
        <strain evidence="3">DSM 44938</strain>
    </source>
</reference>
<feature type="domain" description="DUF5753" evidence="1">
    <location>
        <begin position="92"/>
        <end position="268"/>
    </location>
</feature>
<dbReference type="Pfam" id="PF19054">
    <property type="entry name" value="DUF5753"/>
    <property type="match status" value="1"/>
</dbReference>
<name>A0ABU2MNT2_9ACTN</name>
<dbReference type="InterPro" id="IPR001387">
    <property type="entry name" value="Cro/C1-type_HTH"/>
</dbReference>
<dbReference type="EMBL" id="JAVREL010000005">
    <property type="protein sequence ID" value="MDT0343282.1"/>
    <property type="molecule type" value="Genomic_DNA"/>
</dbReference>
<evidence type="ECO:0000313" key="3">
    <source>
        <dbReference type="Proteomes" id="UP001183246"/>
    </source>
</evidence>
<sequence length="277" mass="31034">MVNKKPLDPKESPAAFCGAQMRAKREEAGLTLDVLGMRVFTGPSYLAQLERAERKLQPDLGRLLDKEFNTGTFFHDLAWAIKRASRHAEYFAQVAELEKVAESILEYSSVVVPGMMQTEGYARAVIEAANPFGPADRVNELVSARMERAHRFRETGRPWYWAVLPEAVIRSQFGGPAVMREQLLHLATAMQEQRAMIQIFPLASPVPSPLTETLRIMDFPDAPPIVYFETSYAGTLIDDPTIIAKQRRAYDWQRAAALSPDASLDLIESVAKDLNEP</sequence>
<organism evidence="2 3">
    <name type="scientific">Streptomyces litchfieldiae</name>
    <dbReference type="NCBI Taxonomy" id="3075543"/>
    <lineage>
        <taxon>Bacteria</taxon>
        <taxon>Bacillati</taxon>
        <taxon>Actinomycetota</taxon>
        <taxon>Actinomycetes</taxon>
        <taxon>Kitasatosporales</taxon>
        <taxon>Streptomycetaceae</taxon>
        <taxon>Streptomyces</taxon>
    </lineage>
</organism>
<comment type="caution">
    <text evidence="2">The sequence shown here is derived from an EMBL/GenBank/DDBJ whole genome shotgun (WGS) entry which is preliminary data.</text>
</comment>
<dbReference type="InterPro" id="IPR043917">
    <property type="entry name" value="DUF5753"/>
</dbReference>
<evidence type="ECO:0000259" key="1">
    <source>
        <dbReference type="Pfam" id="PF19054"/>
    </source>
</evidence>
<gene>
    <name evidence="2" type="ORF">RM590_11740</name>
</gene>